<dbReference type="Proteomes" id="UP000714275">
    <property type="component" value="Unassembled WGS sequence"/>
</dbReference>
<dbReference type="EMBL" id="JABBWD010000100">
    <property type="protein sequence ID" value="KAG1766031.1"/>
    <property type="molecule type" value="Genomic_DNA"/>
</dbReference>
<reference evidence="1" key="1">
    <citation type="journal article" date="2020" name="New Phytol.">
        <title>Comparative genomics reveals dynamic genome evolution in host specialist ectomycorrhizal fungi.</title>
        <authorList>
            <person name="Lofgren L.A."/>
            <person name="Nguyen N.H."/>
            <person name="Vilgalys R."/>
            <person name="Ruytinx J."/>
            <person name="Liao H.L."/>
            <person name="Branco S."/>
            <person name="Kuo A."/>
            <person name="LaButti K."/>
            <person name="Lipzen A."/>
            <person name="Andreopoulos W."/>
            <person name="Pangilinan J."/>
            <person name="Riley R."/>
            <person name="Hundley H."/>
            <person name="Na H."/>
            <person name="Barry K."/>
            <person name="Grigoriev I.V."/>
            <person name="Stajich J.E."/>
            <person name="Kennedy P.G."/>
        </authorList>
    </citation>
    <scope>NUCLEOTIDE SEQUENCE</scope>
    <source>
        <strain evidence="1">DOB743</strain>
    </source>
</reference>
<evidence type="ECO:0000313" key="1">
    <source>
        <dbReference type="EMBL" id="KAG1766031.1"/>
    </source>
</evidence>
<comment type="caution">
    <text evidence="1">The sequence shown here is derived from an EMBL/GenBank/DDBJ whole genome shotgun (WGS) entry which is preliminary data.</text>
</comment>
<proteinExistence type="predicted"/>
<evidence type="ECO:0000313" key="2">
    <source>
        <dbReference type="Proteomes" id="UP000714275"/>
    </source>
</evidence>
<dbReference type="OrthoDB" id="2682875at2759"/>
<name>A0A9P6ZJ71_9AGAM</name>
<dbReference type="AlphaFoldDB" id="A0A9P6ZJ71"/>
<protein>
    <submittedName>
        <fullName evidence="1">Uncharacterized protein</fullName>
    </submittedName>
</protein>
<accession>A0A9P6ZJ71</accession>
<gene>
    <name evidence="1" type="ORF">EV702DRAFT_1050819</name>
</gene>
<keyword evidence="2" id="KW-1185">Reference proteome</keyword>
<organism evidence="1 2">
    <name type="scientific">Suillus placidus</name>
    <dbReference type="NCBI Taxonomy" id="48579"/>
    <lineage>
        <taxon>Eukaryota</taxon>
        <taxon>Fungi</taxon>
        <taxon>Dikarya</taxon>
        <taxon>Basidiomycota</taxon>
        <taxon>Agaricomycotina</taxon>
        <taxon>Agaricomycetes</taxon>
        <taxon>Agaricomycetidae</taxon>
        <taxon>Boletales</taxon>
        <taxon>Suillineae</taxon>
        <taxon>Suillaceae</taxon>
        <taxon>Suillus</taxon>
    </lineage>
</organism>
<sequence length="586" mass="66060">MSLYAEEDSEFHKEEQETQGLLKALITKQSLSRTAGDVDFLAAARQQNKASLRKTDNQLDLLKDRIMQTRVHPFRLSADDLNNMSNHIRSSPIATDDDLDYWHNSSRRNVFFDKWIKLFLMVGSITSDCLICEVIQLAVTLSRIPSQLFTDHDAQPPPLVGIDPLLLSQPQTLHGHRHGGQLYASGSTMHQSRHIPPANLLISHDNASYFEDQYDASTNPYVGMHMMLMPPPWQIPSQPQVEITPQLLGYGQLPLPINHQFQSNFGYNSSSVGVQMPSHGYAIPPLSPGYSSSFVGVQMPSHGYPMPPLQPLPPSQYPPSDVMRDDQVSQTRNDTMNMEPTPIVPSQAHLYVAPPQPFLAEFIPDFTHPVFSQDGDVLLPPDVEDECLIASTENPEDDSTFRFYRGVNNWRGRKRKHVAEHTDLLFDDKNSKHRRIVKSAKREITKHALNAAALTKEADRVTLAEKKLEVAAQKVLGTEHGKEWVSHNSGTLYMILSEPFKNIMKMCKKRAFELVLDGFDLRLSIWLTDSELAHQEAMIADLIDDSIFPPRFLTGSGTGDEQYFLKNNVSSMPWIGSSREYPLPVT</sequence>